<feature type="region of interest" description="Disordered" evidence="1">
    <location>
        <begin position="190"/>
        <end position="231"/>
    </location>
</feature>
<reference evidence="2" key="1">
    <citation type="submission" date="2020-10" db="EMBL/GenBank/DDBJ databases">
        <authorList>
            <person name="Sedaghatjoo S."/>
        </authorList>
    </citation>
    <scope>NUCLEOTIDE SEQUENCE</scope>
    <source>
        <strain evidence="2">AZH3</strain>
    </source>
</reference>
<accession>A0ABN7ISV5</accession>
<sequence length="297" mass="31623">MRDCEALKQYLDSGILVKDFRGYYWMAGGSPVPPYSVEVRLVKALRDLGHVPRAQVPSTTNSIIYPQVSLIEVVGSSFSARISVYGANRNSQQSSERPKPYNRPSSPSGRAARTRSQAHHSSPAAAQGLPPTPASASAPAPGVPPPSAPSQATASCSQDSVTPQAPLFVVGDAEMTEADGEKKRQARRYTLTSDLINTPNSSYAMTAPKGTKGKGPAQSDPPSISAATGPRLKHLSPLLSTRLLTSPVLLQAPPSPREVLSSHATRIRRWGRTSSGRSPLCRVAKRRCADDAAGHRQ</sequence>
<gene>
    <name evidence="2" type="ORF">JKIAZH3_G5388</name>
</gene>
<evidence type="ECO:0000313" key="2">
    <source>
        <dbReference type="EMBL" id="CAD6915260.1"/>
    </source>
</evidence>
<organism evidence="2 3">
    <name type="scientific">Tilletia caries</name>
    <name type="common">wheat bunt fungus</name>
    <dbReference type="NCBI Taxonomy" id="13290"/>
    <lineage>
        <taxon>Eukaryota</taxon>
        <taxon>Fungi</taxon>
        <taxon>Dikarya</taxon>
        <taxon>Basidiomycota</taxon>
        <taxon>Ustilaginomycotina</taxon>
        <taxon>Exobasidiomycetes</taxon>
        <taxon>Tilletiales</taxon>
        <taxon>Tilletiaceae</taxon>
        <taxon>Tilletia</taxon>
    </lineage>
</organism>
<dbReference type="EMBL" id="CAJHJG010001842">
    <property type="protein sequence ID" value="CAD6915260.1"/>
    <property type="molecule type" value="Genomic_DNA"/>
</dbReference>
<keyword evidence="3" id="KW-1185">Reference proteome</keyword>
<evidence type="ECO:0000313" key="3">
    <source>
        <dbReference type="Proteomes" id="UP000836402"/>
    </source>
</evidence>
<feature type="region of interest" description="Disordered" evidence="1">
    <location>
        <begin position="87"/>
        <end position="160"/>
    </location>
</feature>
<evidence type="ECO:0000256" key="1">
    <source>
        <dbReference type="SAM" id="MobiDB-lite"/>
    </source>
</evidence>
<protein>
    <submittedName>
        <fullName evidence="2">Uncharacterized protein</fullName>
    </submittedName>
</protein>
<proteinExistence type="predicted"/>
<feature type="compositionally biased region" description="Polar residues" evidence="1">
    <location>
        <begin position="190"/>
        <end position="204"/>
    </location>
</feature>
<name>A0ABN7ISV5_9BASI</name>
<dbReference type="Proteomes" id="UP000836402">
    <property type="component" value="Unassembled WGS sequence"/>
</dbReference>
<comment type="caution">
    <text evidence="2">The sequence shown here is derived from an EMBL/GenBank/DDBJ whole genome shotgun (WGS) entry which is preliminary data.</text>
</comment>